<dbReference type="CDD" id="cd01300">
    <property type="entry name" value="YtcJ_like"/>
    <property type="match status" value="1"/>
</dbReference>
<reference evidence="2 3" key="1">
    <citation type="submission" date="2018-03" db="EMBL/GenBank/DDBJ databases">
        <title>Genomic Encyclopedia of Type Strains, Phase III (KMG-III): the genomes of soil and plant-associated and newly described type strains.</title>
        <authorList>
            <person name="Whitman W."/>
        </authorList>
    </citation>
    <scope>NUCLEOTIDE SEQUENCE [LARGE SCALE GENOMIC DNA]</scope>
    <source>
        <strain evidence="2 3">CGMCC 1.12700</strain>
    </source>
</reference>
<name>A0A2P8D2U4_9BACT</name>
<dbReference type="GO" id="GO:0016810">
    <property type="term" value="F:hydrolase activity, acting on carbon-nitrogen (but not peptide) bonds"/>
    <property type="evidence" value="ECO:0007669"/>
    <property type="project" value="InterPro"/>
</dbReference>
<protein>
    <recommendedName>
        <fullName evidence="1">Amidohydrolase 3 domain-containing protein</fullName>
    </recommendedName>
</protein>
<evidence type="ECO:0000259" key="1">
    <source>
        <dbReference type="Pfam" id="PF07969"/>
    </source>
</evidence>
<dbReference type="OrthoDB" id="9767366at2"/>
<dbReference type="Pfam" id="PF07969">
    <property type="entry name" value="Amidohydro_3"/>
    <property type="match status" value="1"/>
</dbReference>
<comment type="caution">
    <text evidence="2">The sequence shown here is derived from an EMBL/GenBank/DDBJ whole genome shotgun (WGS) entry which is preliminary data.</text>
</comment>
<dbReference type="Gene3D" id="3.20.20.140">
    <property type="entry name" value="Metal-dependent hydrolases"/>
    <property type="match status" value="1"/>
</dbReference>
<dbReference type="InterPro" id="IPR013108">
    <property type="entry name" value="Amidohydro_3"/>
</dbReference>
<evidence type="ECO:0000313" key="2">
    <source>
        <dbReference type="EMBL" id="PSK91550.1"/>
    </source>
</evidence>
<dbReference type="Gene3D" id="3.10.310.70">
    <property type="match status" value="1"/>
</dbReference>
<dbReference type="Proteomes" id="UP000240572">
    <property type="component" value="Unassembled WGS sequence"/>
</dbReference>
<evidence type="ECO:0000313" key="3">
    <source>
        <dbReference type="Proteomes" id="UP000240572"/>
    </source>
</evidence>
<keyword evidence="3" id="KW-1185">Reference proteome</keyword>
<dbReference type="SUPFAM" id="SSF51556">
    <property type="entry name" value="Metallo-dependent hydrolases"/>
    <property type="match status" value="1"/>
</dbReference>
<dbReference type="SUPFAM" id="SSF51338">
    <property type="entry name" value="Composite domain of metallo-dependent hydrolases"/>
    <property type="match status" value="1"/>
</dbReference>
<dbReference type="InterPro" id="IPR033932">
    <property type="entry name" value="YtcJ-like"/>
</dbReference>
<proteinExistence type="predicted"/>
<dbReference type="InterPro" id="IPR032466">
    <property type="entry name" value="Metal_Hydrolase"/>
</dbReference>
<dbReference type="EMBL" id="PYGD01000005">
    <property type="protein sequence ID" value="PSK91550.1"/>
    <property type="molecule type" value="Genomic_DNA"/>
</dbReference>
<sequence>MEQPHVHHHSCTQCACNNPILAALKEELFGEATLATLPSERMEQTKAAAQTLMFSGGTIRPMIEGKVDTVAAIGIADGQVAVAGDEDKVKNYMEQHHPGFRQRVLKDGETLLPGLIEPHVHIVPTALLMGWLDLGGFDGQELRKGYSVEMITKLIRDQVPSVKKGEWLLGYGLDPALMPLIDDNKNLVTINAILLDKITVEVPVLILAASMHTLYANTPALEKIYHNTSNGVSANPDYPKLIEYLEKTHGRLQEAPGMDPAIKTIPTQQVKDMALQSFEHIKAFLKTANERGVTFLYDAGMTGGMKALLEAYLEIHNRVVRIGAAEICDAKSVDSLKPYKKHEKYEDVYIGNVKIVSDGSNQGLTGYQSEPYLCKPKENYGIFNFGAPDTRPKTPPSDYNNLVETVIAGKGWPLMIHANGNRAVQFAIDVYANNIPKQQEQGLRHRIEHCSLLTQDQLVVMKKLGVSPSFLIGHVGYWGYAFEQAIFQDKSNMLDLCKSALEQGMRITLHSDHQVSPLGPLRMMEQSITRITEAIPGEHVLNEVECITAEQALTAITYDAAWQCNAEQWTGSLVAGNFADFVILAEDPLKVKNPYKYMRHIPVLETWVDGTPVYINK</sequence>
<dbReference type="AlphaFoldDB" id="A0A2P8D2U4"/>
<dbReference type="InterPro" id="IPR011059">
    <property type="entry name" value="Metal-dep_hydrolase_composite"/>
</dbReference>
<feature type="domain" description="Amidohydrolase 3" evidence="1">
    <location>
        <begin position="108"/>
        <end position="614"/>
    </location>
</feature>
<gene>
    <name evidence="2" type="ORF">B0I18_105133</name>
</gene>
<dbReference type="RefSeq" id="WP_106523449.1">
    <property type="nucleotide sequence ID" value="NZ_PYGD01000005.1"/>
</dbReference>
<organism evidence="2 3">
    <name type="scientific">Taibaiella chishuiensis</name>
    <dbReference type="NCBI Taxonomy" id="1434707"/>
    <lineage>
        <taxon>Bacteria</taxon>
        <taxon>Pseudomonadati</taxon>
        <taxon>Bacteroidota</taxon>
        <taxon>Chitinophagia</taxon>
        <taxon>Chitinophagales</taxon>
        <taxon>Chitinophagaceae</taxon>
        <taxon>Taibaiella</taxon>
    </lineage>
</organism>
<dbReference type="PANTHER" id="PTHR22642:SF2">
    <property type="entry name" value="PROTEIN LONG AFTER FAR-RED 3"/>
    <property type="match status" value="1"/>
</dbReference>
<dbReference type="Gene3D" id="2.30.40.10">
    <property type="entry name" value="Urease, subunit C, domain 1"/>
    <property type="match status" value="1"/>
</dbReference>
<dbReference type="PANTHER" id="PTHR22642">
    <property type="entry name" value="IMIDAZOLONEPROPIONASE"/>
    <property type="match status" value="1"/>
</dbReference>
<accession>A0A2P8D2U4</accession>